<dbReference type="EMBL" id="GBXM01061674">
    <property type="protein sequence ID" value="JAH46903.1"/>
    <property type="molecule type" value="Transcribed_RNA"/>
</dbReference>
<protein>
    <submittedName>
        <fullName evidence="1">Uncharacterized protein</fullName>
    </submittedName>
</protein>
<organism evidence="1">
    <name type="scientific">Anguilla anguilla</name>
    <name type="common">European freshwater eel</name>
    <name type="synonym">Muraena anguilla</name>
    <dbReference type="NCBI Taxonomy" id="7936"/>
    <lineage>
        <taxon>Eukaryota</taxon>
        <taxon>Metazoa</taxon>
        <taxon>Chordata</taxon>
        <taxon>Craniata</taxon>
        <taxon>Vertebrata</taxon>
        <taxon>Euteleostomi</taxon>
        <taxon>Actinopterygii</taxon>
        <taxon>Neopterygii</taxon>
        <taxon>Teleostei</taxon>
        <taxon>Anguilliformes</taxon>
        <taxon>Anguillidae</taxon>
        <taxon>Anguilla</taxon>
    </lineage>
</organism>
<reference evidence="1" key="1">
    <citation type="submission" date="2014-11" db="EMBL/GenBank/DDBJ databases">
        <authorList>
            <person name="Amaro Gonzalez C."/>
        </authorList>
    </citation>
    <scope>NUCLEOTIDE SEQUENCE</scope>
</reference>
<accession>A0A0E9T2K1</accession>
<reference evidence="1" key="2">
    <citation type="journal article" date="2015" name="Fish Shellfish Immunol.">
        <title>Early steps in the European eel (Anguilla anguilla)-Vibrio vulnificus interaction in the gills: Role of the RtxA13 toxin.</title>
        <authorList>
            <person name="Callol A."/>
            <person name="Pajuelo D."/>
            <person name="Ebbesson L."/>
            <person name="Teles M."/>
            <person name="MacKenzie S."/>
            <person name="Amaro C."/>
        </authorList>
    </citation>
    <scope>NUCLEOTIDE SEQUENCE</scope>
</reference>
<name>A0A0E9T2K1_ANGAN</name>
<dbReference type="AlphaFoldDB" id="A0A0E9T2K1"/>
<proteinExistence type="predicted"/>
<sequence>MSLGLYPPLPTSSPWHTLSRMAGMTSACTGKKCLIPLVSSFFRSLGQIPGMSTTGTKFLFISFWTTSG</sequence>
<evidence type="ECO:0000313" key="1">
    <source>
        <dbReference type="EMBL" id="JAH46903.1"/>
    </source>
</evidence>